<accession>A0A0K2T190</accession>
<protein>
    <submittedName>
        <fullName evidence="2">Uncharacterized protein</fullName>
    </submittedName>
</protein>
<organism evidence="2">
    <name type="scientific">Lepeophtheirus salmonis</name>
    <name type="common">Salmon louse</name>
    <name type="synonym">Caligus salmonis</name>
    <dbReference type="NCBI Taxonomy" id="72036"/>
    <lineage>
        <taxon>Eukaryota</taxon>
        <taxon>Metazoa</taxon>
        <taxon>Ecdysozoa</taxon>
        <taxon>Arthropoda</taxon>
        <taxon>Crustacea</taxon>
        <taxon>Multicrustacea</taxon>
        <taxon>Hexanauplia</taxon>
        <taxon>Copepoda</taxon>
        <taxon>Siphonostomatoida</taxon>
        <taxon>Caligidae</taxon>
        <taxon>Lepeophtheirus</taxon>
    </lineage>
</organism>
<dbReference type="EMBL" id="HACA01002437">
    <property type="protein sequence ID" value="CDW19798.1"/>
    <property type="molecule type" value="Transcribed_RNA"/>
</dbReference>
<keyword evidence="1" id="KW-1133">Transmembrane helix</keyword>
<reference evidence="2" key="1">
    <citation type="submission" date="2014-05" db="EMBL/GenBank/DDBJ databases">
        <authorList>
            <person name="Chronopoulou M."/>
        </authorList>
    </citation>
    <scope>NUCLEOTIDE SEQUENCE</scope>
    <source>
        <tissue evidence="2">Whole organism</tissue>
    </source>
</reference>
<name>A0A0K2T190_LEPSM</name>
<keyword evidence="1" id="KW-0812">Transmembrane</keyword>
<proteinExistence type="predicted"/>
<keyword evidence="1" id="KW-0472">Membrane</keyword>
<evidence type="ECO:0000256" key="1">
    <source>
        <dbReference type="SAM" id="Phobius"/>
    </source>
</evidence>
<feature type="transmembrane region" description="Helical" evidence="1">
    <location>
        <begin position="25"/>
        <end position="43"/>
    </location>
</feature>
<sequence>MGITYCSTNFESNLRNDLGNLVKNIFFYNFSIQFGYGMYRYFVMSRMKALNQNTKYCLGYMFTFSKSKKRSREVIDSSCAVRFVEHNTNAFFLMIFKRVQTSLQIFNSCVRKSCF</sequence>
<dbReference type="AlphaFoldDB" id="A0A0K2T190"/>
<evidence type="ECO:0000313" key="2">
    <source>
        <dbReference type="EMBL" id="CDW19798.1"/>
    </source>
</evidence>